<dbReference type="RefSeq" id="WP_090263995.1">
    <property type="nucleotide sequence ID" value="NZ_FNDS01000006.1"/>
</dbReference>
<reference evidence="3" key="1">
    <citation type="submission" date="2016-10" db="EMBL/GenBank/DDBJ databases">
        <authorList>
            <person name="Varghese N."/>
            <person name="Submissions S."/>
        </authorList>
    </citation>
    <scope>NUCLEOTIDE SEQUENCE [LARGE SCALE GENOMIC DNA]</scope>
    <source>
        <strain evidence="3">CCM 7469</strain>
    </source>
</reference>
<dbReference type="EMBL" id="FNDS01000006">
    <property type="protein sequence ID" value="SDI20234.1"/>
    <property type="molecule type" value="Genomic_DNA"/>
</dbReference>
<dbReference type="SUPFAM" id="SSF51445">
    <property type="entry name" value="(Trans)glycosidases"/>
    <property type="match status" value="1"/>
</dbReference>
<dbReference type="Proteomes" id="UP000199636">
    <property type="component" value="Unassembled WGS sequence"/>
</dbReference>
<feature type="chain" id="PRO_5011455522" evidence="1">
    <location>
        <begin position="19"/>
        <end position="638"/>
    </location>
</feature>
<name>A0A1G8IMU9_9PSED</name>
<dbReference type="OrthoDB" id="6962799at2"/>
<proteinExistence type="predicted"/>
<evidence type="ECO:0000256" key="1">
    <source>
        <dbReference type="SAM" id="SignalP"/>
    </source>
</evidence>
<dbReference type="InterPro" id="IPR017853">
    <property type="entry name" value="GH"/>
</dbReference>
<keyword evidence="1" id="KW-0732">Signal</keyword>
<dbReference type="STRING" id="428992.SAMN05216272_106354"/>
<evidence type="ECO:0000313" key="3">
    <source>
        <dbReference type="Proteomes" id="UP000199636"/>
    </source>
</evidence>
<gene>
    <name evidence="2" type="ORF">SAMN05216272_106354</name>
</gene>
<keyword evidence="3" id="KW-1185">Reference proteome</keyword>
<organism evidence="2 3">
    <name type="scientific">Pseudomonas panipatensis</name>
    <dbReference type="NCBI Taxonomy" id="428992"/>
    <lineage>
        <taxon>Bacteria</taxon>
        <taxon>Pseudomonadati</taxon>
        <taxon>Pseudomonadota</taxon>
        <taxon>Gammaproteobacteria</taxon>
        <taxon>Pseudomonadales</taxon>
        <taxon>Pseudomonadaceae</taxon>
        <taxon>Pseudomonas</taxon>
    </lineage>
</organism>
<sequence length="638" mass="70800">MLKRLLLALLFIAVAAPAEEHRWQGLRDGVLYLRPSAWDALDIDWQAAWQSEANHEQLYLLDGVGHLAQQVEIAAERNRGERRLDLAEGNGDYALHIPGYSFRSYRVSHGAGSASQFEPAKLHFSAEVADGTTLYFRVGPGQQVRLAGKNHGGVHALQATRLSDNAQVQLELLRYDRYARFDQASLPLSPREEIWRLELVGSGKAAFWLDGGNNLFALAPEQLFRLQWRPGTVQLRLRQDDLGPAPRLGSALPYGVPEADGMRQLAAIAGRAGAYYSFVDVLPRQPQREIAFRQAFQERLGIDQDITLLAGSGRRAVLDADPSSFAGLDAWLADTARLPGKGLHYLAFADEPNLNYPDYASYADYFGAMLRRVQASPGARAAGVRIAMPASSRLLDGPFRNGAAQRRGLDWARQLLAEHGNDIDALAWHEWMLRDLLATRRYRDSVRQAADLVGLDLNGRPRKALLLDQTNISSGDALSPYQQNSQFAALWWASVVFNASQDGLLDMLIWFQAMDEDAYTKGMLNEDATGTTLKPVGLAQRFILQHWLAQVQGLDNPAFEVDALALRDGKRHSLLGVNKVPRQQAMEITGAALCAARPSLRLFDSQGLERDWPLTCEADRARFDLPGESLFALTWEAT</sequence>
<protein>
    <submittedName>
        <fullName evidence="2">Uncharacterized protein</fullName>
    </submittedName>
</protein>
<feature type="signal peptide" evidence="1">
    <location>
        <begin position="1"/>
        <end position="18"/>
    </location>
</feature>
<dbReference type="AlphaFoldDB" id="A0A1G8IMU9"/>
<accession>A0A1G8IMU9</accession>
<dbReference type="Gene3D" id="3.20.20.80">
    <property type="entry name" value="Glycosidases"/>
    <property type="match status" value="1"/>
</dbReference>
<evidence type="ECO:0000313" key="2">
    <source>
        <dbReference type="EMBL" id="SDI20234.1"/>
    </source>
</evidence>